<dbReference type="OrthoDB" id="2067664at2"/>
<keyword evidence="3" id="KW-1185">Reference proteome</keyword>
<comment type="caution">
    <text evidence="2">The sequence shown here is derived from an EMBL/GenBank/DDBJ whole genome shotgun (WGS) entry which is preliminary data.</text>
</comment>
<keyword evidence="2" id="KW-0396">Initiation factor</keyword>
<dbReference type="InterPro" id="IPR003491">
    <property type="entry name" value="REP-like_C"/>
</dbReference>
<proteinExistence type="predicted"/>
<evidence type="ECO:0000313" key="3">
    <source>
        <dbReference type="Proteomes" id="UP000438120"/>
    </source>
</evidence>
<dbReference type="Proteomes" id="UP000438120">
    <property type="component" value="Unassembled WGS sequence"/>
</dbReference>
<accession>A0A6A8MGP0</accession>
<reference evidence="2 3" key="1">
    <citation type="submission" date="2019-08" db="EMBL/GenBank/DDBJ databases">
        <title>In-depth cultivation of the pig gut microbiome towards novel bacterial diversity and tailored functional studies.</title>
        <authorList>
            <person name="Wylensek D."/>
            <person name="Hitch T.C.A."/>
            <person name="Clavel T."/>
        </authorList>
    </citation>
    <scope>NUCLEOTIDE SEQUENCE [LARGE SCALE GENOMIC DNA]</scope>
    <source>
        <strain evidence="2 3">Bifido-178-WT-2B</strain>
    </source>
</reference>
<gene>
    <name evidence="2" type="ORF">FYJ62_10060</name>
</gene>
<dbReference type="Pfam" id="PF02486">
    <property type="entry name" value="Rep_trans"/>
    <property type="match status" value="1"/>
</dbReference>
<dbReference type="GO" id="GO:0003743">
    <property type="term" value="F:translation initiation factor activity"/>
    <property type="evidence" value="ECO:0007669"/>
    <property type="project" value="UniProtKB-KW"/>
</dbReference>
<feature type="domain" description="Replication initiation protein-like C-terminal" evidence="1">
    <location>
        <begin position="117"/>
        <end position="311"/>
    </location>
</feature>
<protein>
    <submittedName>
        <fullName evidence="2">Replication initiation factor domain-containing protein</fullName>
    </submittedName>
</protein>
<evidence type="ECO:0000313" key="2">
    <source>
        <dbReference type="EMBL" id="MST87938.1"/>
    </source>
</evidence>
<keyword evidence="2" id="KW-0648">Protein biosynthesis</keyword>
<evidence type="ECO:0000259" key="1">
    <source>
        <dbReference type="Pfam" id="PF02486"/>
    </source>
</evidence>
<name>A0A6A8MGP0_9LACO</name>
<sequence length="347" mass="40269">MNKPKLTVTFDWLEFTVLQAQLPAVMEILDLKWENFSPLKVGRFGYKYQIKWTEGNFFIMYNRIDKSNEETVSIADTKIDIKSGAHVMITGRGCKEYAVNHDLMALFKRVFTWSHRNFSRIDLALDDIGSKIVNFEQIHEASINGWFTSRWSKWDELNSRQTSTNDFLGQTIYFGSQKSDLYCRIYNKTLERKANSNTDDAETSIPEAWTRLELVYRKDRALKLAEYIVNDDLPIGHALRGTLKQYLRFLIKSNDSNKARWPTAPWWDELLAEAEQLQLTIEKEAKTIEDMRDWVDRQISPTLSAILKAHGGDLAWLRSTIAEGSKRLSQKHKDAITQFLQKEGTPA</sequence>
<dbReference type="EMBL" id="VUMX01000051">
    <property type="protein sequence ID" value="MST87938.1"/>
    <property type="molecule type" value="Genomic_DNA"/>
</dbReference>
<dbReference type="AlphaFoldDB" id="A0A6A8MGP0"/>
<organism evidence="2 3">
    <name type="scientific">Lactobacillus porci</name>
    <dbReference type="NCBI Taxonomy" id="2012477"/>
    <lineage>
        <taxon>Bacteria</taxon>
        <taxon>Bacillati</taxon>
        <taxon>Bacillota</taxon>
        <taxon>Bacilli</taxon>
        <taxon>Lactobacillales</taxon>
        <taxon>Lactobacillaceae</taxon>
        <taxon>Lactobacillus</taxon>
    </lineage>
</organism>
<dbReference type="RefSeq" id="WP_154549539.1">
    <property type="nucleotide sequence ID" value="NZ_VUMX01000051.1"/>
</dbReference>